<feature type="transmembrane region" description="Helical" evidence="1">
    <location>
        <begin position="403"/>
        <end position="424"/>
    </location>
</feature>
<reference evidence="2 3" key="1">
    <citation type="journal article" date="2018" name="IMA Fungus">
        <title>IMA Genome-F 10: Nine draft genome sequences of Claviceps purpurea s.lat., including C. arundinis, C. humidiphila, and C. cf. spartinae, pseudomolecules for the pitch canker pathogen Fusarium circinatum, draft genome of Davidsoniella eucalypti, Grosmannia galeiformis, Quambalaria eucalypti, and Teratosphaeria destructans.</title>
        <authorList>
            <person name="Wingfield B.D."/>
            <person name="Liu M."/>
            <person name="Nguyen H.D."/>
            <person name="Lane F.A."/>
            <person name="Morgan S.W."/>
            <person name="De Vos L."/>
            <person name="Wilken P.M."/>
            <person name="Duong T.A."/>
            <person name="Aylward J."/>
            <person name="Coetzee M.P."/>
            <person name="Dadej K."/>
            <person name="De Beer Z.W."/>
            <person name="Findlay W."/>
            <person name="Havenga M."/>
            <person name="Kolarik M."/>
            <person name="Menzies J.G."/>
            <person name="Naidoo K."/>
            <person name="Pochopski O."/>
            <person name="Shoukouhi P."/>
            <person name="Santana Q.C."/>
            <person name="Seifert K.A."/>
            <person name="Soal N."/>
            <person name="Steenkamp E.T."/>
            <person name="Tatham C.T."/>
            <person name="van der Nest M.A."/>
            <person name="Wingfield M.J."/>
        </authorList>
    </citation>
    <scope>NUCLEOTIDE SEQUENCE [LARGE SCALE GENOMIC DNA]</scope>
    <source>
        <strain evidence="2">CMW44962</strain>
    </source>
</reference>
<proteinExistence type="predicted"/>
<feature type="transmembrane region" description="Helical" evidence="1">
    <location>
        <begin position="73"/>
        <end position="100"/>
    </location>
</feature>
<dbReference type="AlphaFoldDB" id="A0A9W7W3I6"/>
<sequence>MGRASTIARVREVIRPTLSGQQQAGPEASNAEHAYLYGIRGVLTISSILWIFFQTFLPTLVTDETTGPFYQKVLRIVLAPIFWNESLISSFFFVLSGRSICVRFLKEPKGTAFAGSVIRRIVRLGLAAGIASGIASGIMKALGSDYVHDFKVALPNMSIATPKLADDGLVAVNAMFDMFWVVRSYYYQAANKFWPSNTIWNVSLIYQQSWTIYFLMVILPFTRASWHKTFLLIFSVGSFWMCSWGWYDASALLLADYVTSSALRPRLDEGLTIKGDWKVPYALAAAGMVLVGFAQKFCWAVFPQYIDRELLLHPFLDLSENETRASFAAADPYPRVDNWFIIFGLLLMIETTTQARNVLSAKWLVAIGKRSLSIFIAMSLVFWTAGIKLFLHLHTRLGTGLALSNLAVFVTCTAATFVTAEVYYRTIDLGTQWLARETFSWLLR</sequence>
<keyword evidence="1" id="KW-0812">Transmembrane</keyword>
<keyword evidence="1" id="KW-0472">Membrane</keyword>
<feature type="transmembrane region" description="Helical" evidence="1">
    <location>
        <begin position="121"/>
        <end position="142"/>
    </location>
</feature>
<evidence type="ECO:0000256" key="1">
    <source>
        <dbReference type="SAM" id="Phobius"/>
    </source>
</evidence>
<feature type="transmembrane region" description="Helical" evidence="1">
    <location>
        <begin position="372"/>
        <end position="391"/>
    </location>
</feature>
<comment type="caution">
    <text evidence="2">The sequence shown here is derived from an EMBL/GenBank/DDBJ whole genome shotgun (WGS) entry which is preliminary data.</text>
</comment>
<dbReference type="OrthoDB" id="3363151at2759"/>
<feature type="transmembrane region" description="Helical" evidence="1">
    <location>
        <begin position="204"/>
        <end position="222"/>
    </location>
</feature>
<evidence type="ECO:0000313" key="2">
    <source>
        <dbReference type="EMBL" id="KAH9828474.1"/>
    </source>
</evidence>
<keyword evidence="3" id="KW-1185">Reference proteome</keyword>
<feature type="transmembrane region" description="Helical" evidence="1">
    <location>
        <begin position="281"/>
        <end position="302"/>
    </location>
</feature>
<organism evidence="2 3">
    <name type="scientific">Teratosphaeria destructans</name>
    <dbReference type="NCBI Taxonomy" id="418781"/>
    <lineage>
        <taxon>Eukaryota</taxon>
        <taxon>Fungi</taxon>
        <taxon>Dikarya</taxon>
        <taxon>Ascomycota</taxon>
        <taxon>Pezizomycotina</taxon>
        <taxon>Dothideomycetes</taxon>
        <taxon>Dothideomycetidae</taxon>
        <taxon>Mycosphaerellales</taxon>
        <taxon>Teratosphaeriaceae</taxon>
        <taxon>Teratosphaeria</taxon>
    </lineage>
</organism>
<dbReference type="Proteomes" id="UP001138500">
    <property type="component" value="Unassembled WGS sequence"/>
</dbReference>
<evidence type="ECO:0000313" key="3">
    <source>
        <dbReference type="Proteomes" id="UP001138500"/>
    </source>
</evidence>
<accession>A0A9W7W3I6</accession>
<keyword evidence="1" id="KW-1133">Transmembrane helix</keyword>
<gene>
    <name evidence="2" type="ORF">Tdes44962_MAKER02392</name>
</gene>
<feature type="transmembrane region" description="Helical" evidence="1">
    <location>
        <begin position="34"/>
        <end position="53"/>
    </location>
</feature>
<feature type="transmembrane region" description="Helical" evidence="1">
    <location>
        <begin position="229"/>
        <end position="247"/>
    </location>
</feature>
<dbReference type="EMBL" id="RIBY02001556">
    <property type="protein sequence ID" value="KAH9828474.1"/>
    <property type="molecule type" value="Genomic_DNA"/>
</dbReference>
<name>A0A9W7W3I6_9PEZI</name>
<reference evidence="2 3" key="2">
    <citation type="journal article" date="2021" name="Curr. Genet.">
        <title>Genetic response to nitrogen starvation in the aggressive Eucalyptus foliar pathogen Teratosphaeria destructans.</title>
        <authorList>
            <person name="Havenga M."/>
            <person name="Wingfield B.D."/>
            <person name="Wingfield M.J."/>
            <person name="Dreyer L.L."/>
            <person name="Roets F."/>
            <person name="Aylward J."/>
        </authorList>
    </citation>
    <scope>NUCLEOTIDE SEQUENCE [LARGE SCALE GENOMIC DNA]</scope>
    <source>
        <strain evidence="2">CMW44962</strain>
    </source>
</reference>
<protein>
    <submittedName>
        <fullName evidence="2">Uncharacterized protein</fullName>
    </submittedName>
</protein>